<dbReference type="OrthoDB" id="271303at2759"/>
<evidence type="ECO:0000256" key="1">
    <source>
        <dbReference type="ARBA" id="ARBA00022679"/>
    </source>
</evidence>
<dbReference type="Pfam" id="PF00288">
    <property type="entry name" value="GHMP_kinases_N"/>
    <property type="match status" value="1"/>
</dbReference>
<dbReference type="Gene3D" id="3.30.230.120">
    <property type="match status" value="1"/>
</dbReference>
<keyword evidence="3" id="KW-0418">Kinase</keyword>
<dbReference type="InterPro" id="IPR036554">
    <property type="entry name" value="GHMP_kinase_C_sf"/>
</dbReference>
<evidence type="ECO:0000313" key="7">
    <source>
        <dbReference type="Proteomes" id="UP001152747"/>
    </source>
</evidence>
<accession>A0A9P1IA67</accession>
<dbReference type="SUPFAM" id="SSF54211">
    <property type="entry name" value="Ribosomal protein S5 domain 2-like"/>
    <property type="match status" value="1"/>
</dbReference>
<gene>
    <name evidence="6" type="ORF">CAMP_LOCUS3730</name>
</gene>
<sequence>MWDIVTISLAANINKNDLKIQKYLKYLKNLKFLPEEVLVCNDACEDVGSGGSALNALLITAERLCALRGYTVLSDDVLVDSRILIVLVGSIEAITKSEGKIQEVQNGYIQPTYFSKAIENAGKIAENTQGKGVWIIGTDAFFELKLENFQPEYQHFQAENQISAFCFTPETRLELGDFGSYDSKNGPISDIFYPSTNPENIILAIFHLPPTIAAKFLGFINIFPISATTYYGQDSGTLGLKLSIFFDFLQATWSTEQDFVYKNEQGVGKIEGEKLELRNQARKLIFGEFSKFEAISRSLEVENYQFSDFSGQIQDLHYLHNMLLASLEDYFIEGPSKAPENNLEKLIKSAVILKKMLKLPTIRDYFETITNLRVTPQTLFSLSLGLSLESEGLGGLRSGPAANRTLFGLLESPERLFEEIQRNWRGSESGMVRAARHLEAAAQILIAKMVENMCEGKTLTLPEPNPKSSSKFNEVTVFAPARCDLFGGWLDTPPIFFDFEEAGVFNMAILVDGKRPISCRLQKSTTNPAKILLHHEKSPIFLDENLSDSNKPTHPTCLLSACIKSLGFSKCSDFCAKFGAGFGLEFWLCSELPHGSGLGTSSILGATILRAIWELYQAENLEFQREIQAKIAHSVLKIEQIMTTGGGWQDQIGAIYPGIKLGIAQRNSSQNFGLKVERIEISKKFQTEINCRLVLIYTGKTRLAKNILQEVIRNWYKDGEVKEVLMEMYKNIDDFLEILLDGKMPIDLINQYYAAKKLLTSGCEPKIVKNLLAKLKNENLIETGWLAGAGGGGFCYVWLAKSVKFEDVCRFLERNGEFCDMTCHTVTISNQDFDVIFGK</sequence>
<proteinExistence type="predicted"/>
<dbReference type="Proteomes" id="UP001152747">
    <property type="component" value="Unassembled WGS sequence"/>
</dbReference>
<dbReference type="GO" id="GO:0050201">
    <property type="term" value="F:fucokinase activity"/>
    <property type="evidence" value="ECO:0007669"/>
    <property type="project" value="TreeGrafter"/>
</dbReference>
<dbReference type="SUPFAM" id="SSF55060">
    <property type="entry name" value="GHMP Kinase, C-terminal domain"/>
    <property type="match status" value="1"/>
</dbReference>
<feature type="domain" description="GHMP kinase N-terminal" evidence="5">
    <location>
        <begin position="574"/>
        <end position="657"/>
    </location>
</feature>
<dbReference type="InterPro" id="IPR006204">
    <property type="entry name" value="GHMP_kinase_N_dom"/>
</dbReference>
<keyword evidence="2" id="KW-0547">Nucleotide-binding</keyword>
<organism evidence="6 7">
    <name type="scientific">Caenorhabditis angaria</name>
    <dbReference type="NCBI Taxonomy" id="860376"/>
    <lineage>
        <taxon>Eukaryota</taxon>
        <taxon>Metazoa</taxon>
        <taxon>Ecdysozoa</taxon>
        <taxon>Nematoda</taxon>
        <taxon>Chromadorea</taxon>
        <taxon>Rhabditida</taxon>
        <taxon>Rhabditina</taxon>
        <taxon>Rhabditomorpha</taxon>
        <taxon>Rhabditoidea</taxon>
        <taxon>Rhabditidae</taxon>
        <taxon>Peloderinae</taxon>
        <taxon>Caenorhabditis</taxon>
    </lineage>
</organism>
<dbReference type="GO" id="GO:0042352">
    <property type="term" value="P:GDP-L-fucose salvage"/>
    <property type="evidence" value="ECO:0007669"/>
    <property type="project" value="TreeGrafter"/>
</dbReference>
<evidence type="ECO:0000256" key="2">
    <source>
        <dbReference type="ARBA" id="ARBA00022741"/>
    </source>
</evidence>
<dbReference type="PANTHER" id="PTHR32463">
    <property type="entry name" value="L-FUCOSE KINASE"/>
    <property type="match status" value="1"/>
</dbReference>
<evidence type="ECO:0000259" key="5">
    <source>
        <dbReference type="Pfam" id="PF00288"/>
    </source>
</evidence>
<reference evidence="6" key="1">
    <citation type="submission" date="2022-11" db="EMBL/GenBank/DDBJ databases">
        <authorList>
            <person name="Kikuchi T."/>
        </authorList>
    </citation>
    <scope>NUCLEOTIDE SEQUENCE</scope>
    <source>
        <strain evidence="6">PS1010</strain>
    </source>
</reference>
<dbReference type="InterPro" id="IPR020568">
    <property type="entry name" value="Ribosomal_Su5_D2-typ_SF"/>
</dbReference>
<dbReference type="PANTHER" id="PTHR32463:SF0">
    <property type="entry name" value="L-FUCOSE KINASE"/>
    <property type="match status" value="1"/>
</dbReference>
<dbReference type="GO" id="GO:0005524">
    <property type="term" value="F:ATP binding"/>
    <property type="evidence" value="ECO:0007669"/>
    <property type="project" value="UniProtKB-KW"/>
</dbReference>
<keyword evidence="1" id="KW-0808">Transferase</keyword>
<name>A0A9P1IA67_9PELO</name>
<keyword evidence="4" id="KW-0067">ATP-binding</keyword>
<evidence type="ECO:0000256" key="3">
    <source>
        <dbReference type="ARBA" id="ARBA00022777"/>
    </source>
</evidence>
<dbReference type="InterPro" id="IPR052203">
    <property type="entry name" value="GHMP_Kinase-Related"/>
</dbReference>
<comment type="caution">
    <text evidence="6">The sequence shown here is derived from an EMBL/GenBank/DDBJ whole genome shotgun (WGS) entry which is preliminary data.</text>
</comment>
<evidence type="ECO:0000313" key="6">
    <source>
        <dbReference type="EMBL" id="CAI5441093.1"/>
    </source>
</evidence>
<evidence type="ECO:0000256" key="4">
    <source>
        <dbReference type="ARBA" id="ARBA00022840"/>
    </source>
</evidence>
<dbReference type="EMBL" id="CANHGI010000002">
    <property type="protein sequence ID" value="CAI5441093.1"/>
    <property type="molecule type" value="Genomic_DNA"/>
</dbReference>
<dbReference type="AlphaFoldDB" id="A0A9P1IA67"/>
<protein>
    <recommendedName>
        <fullName evidence="5">GHMP kinase N-terminal domain-containing protein</fullName>
    </recommendedName>
</protein>
<keyword evidence="7" id="KW-1185">Reference proteome</keyword>